<dbReference type="RefSeq" id="WP_154458238.1">
    <property type="nucleotide sequence ID" value="NZ_VUMV01000005.1"/>
</dbReference>
<dbReference type="PROSITE" id="PS51063">
    <property type="entry name" value="HTH_CRP_2"/>
    <property type="match status" value="1"/>
</dbReference>
<dbReference type="SUPFAM" id="SSF51206">
    <property type="entry name" value="cAMP-binding domain-like"/>
    <property type="match status" value="1"/>
</dbReference>
<evidence type="ECO:0000256" key="1">
    <source>
        <dbReference type="ARBA" id="ARBA00023015"/>
    </source>
</evidence>
<dbReference type="PANTHER" id="PTHR24567:SF26">
    <property type="entry name" value="REGULATORY PROTEIN YEIL"/>
    <property type="match status" value="1"/>
</dbReference>
<keyword evidence="1" id="KW-0805">Transcription regulation</keyword>
<name>A0A7X2P8X4_9FIRM</name>
<dbReference type="SMART" id="SM00100">
    <property type="entry name" value="cNMP"/>
    <property type="match status" value="1"/>
</dbReference>
<dbReference type="CDD" id="cd00038">
    <property type="entry name" value="CAP_ED"/>
    <property type="match status" value="1"/>
</dbReference>
<accession>A0A7X2P8X4</accession>
<dbReference type="AlphaFoldDB" id="A0A7X2P8X4"/>
<dbReference type="InterPro" id="IPR000595">
    <property type="entry name" value="cNMP-bd_dom"/>
</dbReference>
<dbReference type="GO" id="GO:0005829">
    <property type="term" value="C:cytosol"/>
    <property type="evidence" value="ECO:0007669"/>
    <property type="project" value="TreeGrafter"/>
</dbReference>
<evidence type="ECO:0000313" key="6">
    <source>
        <dbReference type="EMBL" id="MST82336.1"/>
    </source>
</evidence>
<dbReference type="Pfam" id="PF00027">
    <property type="entry name" value="cNMP_binding"/>
    <property type="match status" value="1"/>
</dbReference>
<dbReference type="Gene3D" id="1.10.10.10">
    <property type="entry name" value="Winged helix-like DNA-binding domain superfamily/Winged helix DNA-binding domain"/>
    <property type="match status" value="1"/>
</dbReference>
<feature type="domain" description="Cyclic nucleotide-binding" evidence="4">
    <location>
        <begin position="23"/>
        <end position="143"/>
    </location>
</feature>
<dbReference type="InterPro" id="IPR012318">
    <property type="entry name" value="HTH_CRP"/>
</dbReference>
<dbReference type="SMART" id="SM00419">
    <property type="entry name" value="HTH_CRP"/>
    <property type="match status" value="1"/>
</dbReference>
<sequence>MEQKQCPCEYRRGTPFCISSIRLFRDIPHDLQAELVQKAIHTDHEKGSYLASEGDGIESVLIIRRGKVKICHTDASGEEHILDVLHDGQAIWHGIFLKEHYYHYDVVCLTHVRLCQIPREELLNVFRRNPQMAMNLLEMLSVDLDDAEEKILLLSIREPKKRVAEFLLHRDTRCLGNEIHLKLEDIASSINLRTETVSRNIALLEREGMIERVGRGRLKILHKEELKKLAETV</sequence>
<dbReference type="SUPFAM" id="SSF46785">
    <property type="entry name" value="Winged helix' DNA-binding domain"/>
    <property type="match status" value="1"/>
</dbReference>
<evidence type="ECO:0000259" key="4">
    <source>
        <dbReference type="PROSITE" id="PS50042"/>
    </source>
</evidence>
<organism evidence="6 7">
    <name type="scientific">Bilifractor porci</name>
    <dbReference type="NCBI Taxonomy" id="2606636"/>
    <lineage>
        <taxon>Bacteria</taxon>
        <taxon>Bacillati</taxon>
        <taxon>Bacillota</taxon>
        <taxon>Clostridia</taxon>
        <taxon>Lachnospirales</taxon>
        <taxon>Lachnospiraceae</taxon>
        <taxon>Bilifractor</taxon>
    </lineage>
</organism>
<dbReference type="PANTHER" id="PTHR24567">
    <property type="entry name" value="CRP FAMILY TRANSCRIPTIONAL REGULATORY PROTEIN"/>
    <property type="match status" value="1"/>
</dbReference>
<dbReference type="Gene3D" id="2.60.120.10">
    <property type="entry name" value="Jelly Rolls"/>
    <property type="match status" value="1"/>
</dbReference>
<dbReference type="InterPro" id="IPR018490">
    <property type="entry name" value="cNMP-bd_dom_sf"/>
</dbReference>
<dbReference type="InterPro" id="IPR050397">
    <property type="entry name" value="Env_Response_Regulators"/>
</dbReference>
<dbReference type="Proteomes" id="UP000466864">
    <property type="component" value="Unassembled WGS sequence"/>
</dbReference>
<evidence type="ECO:0000256" key="2">
    <source>
        <dbReference type="ARBA" id="ARBA00023125"/>
    </source>
</evidence>
<dbReference type="InterPro" id="IPR014710">
    <property type="entry name" value="RmlC-like_jellyroll"/>
</dbReference>
<comment type="caution">
    <text evidence="6">The sequence shown here is derived from an EMBL/GenBank/DDBJ whole genome shotgun (WGS) entry which is preliminary data.</text>
</comment>
<proteinExistence type="predicted"/>
<dbReference type="Pfam" id="PF13545">
    <property type="entry name" value="HTH_Crp_2"/>
    <property type="match status" value="1"/>
</dbReference>
<keyword evidence="2" id="KW-0238">DNA-binding</keyword>
<dbReference type="GO" id="GO:0003700">
    <property type="term" value="F:DNA-binding transcription factor activity"/>
    <property type="evidence" value="ECO:0007669"/>
    <property type="project" value="TreeGrafter"/>
</dbReference>
<evidence type="ECO:0000313" key="7">
    <source>
        <dbReference type="Proteomes" id="UP000466864"/>
    </source>
</evidence>
<evidence type="ECO:0000256" key="3">
    <source>
        <dbReference type="ARBA" id="ARBA00023163"/>
    </source>
</evidence>
<dbReference type="PROSITE" id="PS50042">
    <property type="entry name" value="CNMP_BINDING_3"/>
    <property type="match status" value="1"/>
</dbReference>
<dbReference type="GO" id="GO:0003677">
    <property type="term" value="F:DNA binding"/>
    <property type="evidence" value="ECO:0007669"/>
    <property type="project" value="UniProtKB-KW"/>
</dbReference>
<evidence type="ECO:0000259" key="5">
    <source>
        <dbReference type="PROSITE" id="PS51063"/>
    </source>
</evidence>
<protein>
    <submittedName>
        <fullName evidence="6">Crp/Fnr family transcriptional regulator</fullName>
    </submittedName>
</protein>
<keyword evidence="3" id="KW-0804">Transcription</keyword>
<dbReference type="EMBL" id="VUMV01000005">
    <property type="protein sequence ID" value="MST82336.1"/>
    <property type="molecule type" value="Genomic_DNA"/>
</dbReference>
<dbReference type="InterPro" id="IPR036390">
    <property type="entry name" value="WH_DNA-bd_sf"/>
</dbReference>
<gene>
    <name evidence="6" type="ORF">FYJ60_08415</name>
</gene>
<dbReference type="InterPro" id="IPR036388">
    <property type="entry name" value="WH-like_DNA-bd_sf"/>
</dbReference>
<reference evidence="6 7" key="1">
    <citation type="submission" date="2019-08" db="EMBL/GenBank/DDBJ databases">
        <title>In-depth cultivation of the pig gut microbiome towards novel bacterial diversity and tailored functional studies.</title>
        <authorList>
            <person name="Wylensek D."/>
            <person name="Hitch T.C.A."/>
            <person name="Clavel T."/>
        </authorList>
    </citation>
    <scope>NUCLEOTIDE SEQUENCE [LARGE SCALE GENOMIC DNA]</scope>
    <source>
        <strain evidence="6 7">Oil+RF-744-WCA-WT-13</strain>
    </source>
</reference>
<feature type="domain" description="HTH crp-type" evidence="5">
    <location>
        <begin position="157"/>
        <end position="224"/>
    </location>
</feature>
<keyword evidence="7" id="KW-1185">Reference proteome</keyword>